<feature type="signal peptide" evidence="4">
    <location>
        <begin position="1"/>
        <end position="24"/>
    </location>
</feature>
<dbReference type="GO" id="GO:0003723">
    <property type="term" value="F:RNA binding"/>
    <property type="evidence" value="ECO:0007669"/>
    <property type="project" value="UniProtKB-KW"/>
</dbReference>
<dbReference type="Gene3D" id="3.30.70.1560">
    <property type="entry name" value="Alpha-L RNA-binding motif"/>
    <property type="match status" value="1"/>
</dbReference>
<evidence type="ECO:0000256" key="2">
    <source>
        <dbReference type="ARBA" id="ARBA00023235"/>
    </source>
</evidence>
<organism evidence="6">
    <name type="scientific">Phaeomonas parva</name>
    <dbReference type="NCBI Taxonomy" id="124430"/>
    <lineage>
        <taxon>Eukaryota</taxon>
        <taxon>Sar</taxon>
        <taxon>Stramenopiles</taxon>
        <taxon>Ochrophyta</taxon>
        <taxon>Pinguiophyceae</taxon>
        <taxon>Pinguiochrysidales</taxon>
        <taxon>Pinguiochrysidaceae</taxon>
        <taxon>Phaeomonas</taxon>
    </lineage>
</organism>
<dbReference type="InterPro" id="IPR018496">
    <property type="entry name" value="PsdUridine_synth_RsuA/RluB_CS"/>
</dbReference>
<dbReference type="InterPro" id="IPR042092">
    <property type="entry name" value="PsdUridine_s_RsuA/RluB/E/F_cat"/>
</dbReference>
<dbReference type="Pfam" id="PF00849">
    <property type="entry name" value="PseudoU_synth_2"/>
    <property type="match status" value="1"/>
</dbReference>
<reference evidence="6" key="1">
    <citation type="submission" date="2021-01" db="EMBL/GenBank/DDBJ databases">
        <authorList>
            <person name="Corre E."/>
            <person name="Pelletier E."/>
            <person name="Niang G."/>
            <person name="Scheremetjew M."/>
            <person name="Finn R."/>
            <person name="Kale V."/>
            <person name="Holt S."/>
            <person name="Cochrane G."/>
            <person name="Meng A."/>
            <person name="Brown T."/>
            <person name="Cohen L."/>
        </authorList>
    </citation>
    <scope>NUCLEOTIDE SEQUENCE</scope>
    <source>
        <strain evidence="6">CCMP2877</strain>
    </source>
</reference>
<dbReference type="InterPro" id="IPR020103">
    <property type="entry name" value="PsdUridine_synth_cat_dom_sf"/>
</dbReference>
<dbReference type="Gene3D" id="3.30.70.580">
    <property type="entry name" value="Pseudouridine synthase I, catalytic domain, N-terminal subdomain"/>
    <property type="match status" value="1"/>
</dbReference>
<dbReference type="PROSITE" id="PS50889">
    <property type="entry name" value="S4"/>
    <property type="match status" value="1"/>
</dbReference>
<dbReference type="InterPro" id="IPR006145">
    <property type="entry name" value="PsdUridine_synth_RsuA/RluA"/>
</dbReference>
<evidence type="ECO:0000256" key="4">
    <source>
        <dbReference type="SAM" id="SignalP"/>
    </source>
</evidence>
<dbReference type="GO" id="GO:0006364">
    <property type="term" value="P:rRNA processing"/>
    <property type="evidence" value="ECO:0007669"/>
    <property type="project" value="UniProtKB-ARBA"/>
</dbReference>
<keyword evidence="4" id="KW-0732">Signal</keyword>
<accession>A0A7S1UHB6</accession>
<keyword evidence="2" id="KW-0413">Isomerase</keyword>
<gene>
    <name evidence="6" type="ORF">PPAR1163_LOCUS26443</name>
</gene>
<feature type="chain" id="PRO_5031448399" description="RNA-binding S4 domain-containing protein" evidence="4">
    <location>
        <begin position="25"/>
        <end position="325"/>
    </location>
</feature>
<dbReference type="InterPro" id="IPR036986">
    <property type="entry name" value="S4_RNA-bd_sf"/>
</dbReference>
<feature type="domain" description="RNA-binding S4" evidence="5">
    <location>
        <begin position="32"/>
        <end position="92"/>
    </location>
</feature>
<protein>
    <recommendedName>
        <fullName evidence="5">RNA-binding S4 domain-containing protein</fullName>
    </recommendedName>
</protein>
<dbReference type="EMBL" id="HBGJ01042134">
    <property type="protein sequence ID" value="CAD9268012.1"/>
    <property type="molecule type" value="Transcribed_RNA"/>
</dbReference>
<name>A0A7S1UHB6_9STRA</name>
<dbReference type="PANTHER" id="PTHR47683">
    <property type="entry name" value="PSEUDOURIDINE SYNTHASE FAMILY PROTEIN-RELATED"/>
    <property type="match status" value="1"/>
</dbReference>
<dbReference type="InterPro" id="IPR002942">
    <property type="entry name" value="S4_RNA-bd"/>
</dbReference>
<evidence type="ECO:0000259" key="5">
    <source>
        <dbReference type="SMART" id="SM00363"/>
    </source>
</evidence>
<evidence type="ECO:0000313" key="6">
    <source>
        <dbReference type="EMBL" id="CAD9268012.1"/>
    </source>
</evidence>
<comment type="similarity">
    <text evidence="1">Belongs to the pseudouridine synthase RsuA family.</text>
</comment>
<dbReference type="SUPFAM" id="SSF55120">
    <property type="entry name" value="Pseudouridine synthase"/>
    <property type="match status" value="1"/>
</dbReference>
<keyword evidence="3" id="KW-0694">RNA-binding</keyword>
<dbReference type="GO" id="GO:0009982">
    <property type="term" value="F:pseudouridine synthase activity"/>
    <property type="evidence" value="ECO:0007669"/>
    <property type="project" value="InterPro"/>
</dbReference>
<dbReference type="CDD" id="cd00165">
    <property type="entry name" value="S4"/>
    <property type="match status" value="1"/>
</dbReference>
<dbReference type="Pfam" id="PF01479">
    <property type="entry name" value="S4"/>
    <property type="match status" value="1"/>
</dbReference>
<dbReference type="PROSITE" id="PS01149">
    <property type="entry name" value="PSI_RSU"/>
    <property type="match status" value="1"/>
</dbReference>
<dbReference type="SUPFAM" id="SSF55174">
    <property type="entry name" value="Alpha-L RNA-binding motif"/>
    <property type="match status" value="1"/>
</dbReference>
<dbReference type="GO" id="GO:0001522">
    <property type="term" value="P:pseudouridine synthesis"/>
    <property type="evidence" value="ECO:0007669"/>
    <property type="project" value="InterPro"/>
</dbReference>
<evidence type="ECO:0000256" key="3">
    <source>
        <dbReference type="PROSITE-ProRule" id="PRU00182"/>
    </source>
</evidence>
<proteinExistence type="inferred from homology"/>
<evidence type="ECO:0000256" key="1">
    <source>
        <dbReference type="ARBA" id="ARBA00008348"/>
    </source>
</evidence>
<dbReference type="InterPro" id="IPR020094">
    <property type="entry name" value="TruA/RsuA/RluB/E/F_N"/>
</dbReference>
<dbReference type="PANTHER" id="PTHR47683:SF2">
    <property type="entry name" value="RNA-BINDING S4 DOMAIN-CONTAINING PROTEIN"/>
    <property type="match status" value="1"/>
</dbReference>
<dbReference type="SMART" id="SM00363">
    <property type="entry name" value="S4"/>
    <property type="match status" value="1"/>
</dbReference>
<dbReference type="AlphaFoldDB" id="A0A7S1UHB6"/>
<sequence length="325" mass="35447">MRAAALLLVATLLAAAPLAPLGLAKGPKAKPERIDKILSQRFDVSRAQARTLIMHGKVTVAGAAVRSPKDKFDVDVDMEVTGLRRGTSEDAGPPRPQTVKSEPTDIKFSSLLLAYHKPVGVLSTLRDPQGRRDLTTELPGGIFRRFHPVGRLDADTSGLLLLSSDGDLTHRLLHPKHNVEREYIATIAWPRPEDFAADPTLTPTLTRVEGAAAPKMAPSGSLEELRERLAAGVVTTEGTFSARVVDGEEGWRNTKHGENVGWVQLAVAEGKYRMVRRVLMNAGHEVLGLHRVRYGGILLNDLRLPENEVTEVPQEMLGWAEDLLG</sequence>
<dbReference type="InterPro" id="IPR050343">
    <property type="entry name" value="RsuA_PseudoU_synthase"/>
</dbReference>
<dbReference type="Gene3D" id="3.10.290.10">
    <property type="entry name" value="RNA-binding S4 domain"/>
    <property type="match status" value="1"/>
</dbReference>